<dbReference type="SMART" id="SM00028">
    <property type="entry name" value="TPR"/>
    <property type="match status" value="3"/>
</dbReference>
<dbReference type="PROSITE" id="PS50293">
    <property type="entry name" value="TPR_REGION"/>
    <property type="match status" value="2"/>
</dbReference>
<accession>A0A0S7WUI0</accession>
<dbReference type="AlphaFoldDB" id="A0A0S7WUI0"/>
<keyword evidence="2" id="KW-0472">Membrane</keyword>
<dbReference type="InterPro" id="IPR011990">
    <property type="entry name" value="TPR-like_helical_dom_sf"/>
</dbReference>
<dbReference type="Pfam" id="PF13181">
    <property type="entry name" value="TPR_8"/>
    <property type="match status" value="1"/>
</dbReference>
<comment type="caution">
    <text evidence="3">The sequence shown here is derived from an EMBL/GenBank/DDBJ whole genome shotgun (WGS) entry which is preliminary data.</text>
</comment>
<keyword evidence="1" id="KW-0802">TPR repeat</keyword>
<proteinExistence type="predicted"/>
<dbReference type="Pfam" id="PF11028">
    <property type="entry name" value="TMEM260-like"/>
    <property type="match status" value="1"/>
</dbReference>
<keyword evidence="2" id="KW-1133">Transmembrane helix</keyword>
<feature type="transmembrane region" description="Helical" evidence="2">
    <location>
        <begin position="262"/>
        <end position="281"/>
    </location>
</feature>
<feature type="repeat" description="TPR" evidence="1">
    <location>
        <begin position="867"/>
        <end position="900"/>
    </location>
</feature>
<feature type="transmembrane region" description="Helical" evidence="2">
    <location>
        <begin position="80"/>
        <end position="101"/>
    </location>
</feature>
<keyword evidence="2" id="KW-0812">Transmembrane</keyword>
<dbReference type="SUPFAM" id="SSF48452">
    <property type="entry name" value="TPR-like"/>
    <property type="match status" value="1"/>
</dbReference>
<dbReference type="Pfam" id="PF13414">
    <property type="entry name" value="TPR_11"/>
    <property type="match status" value="1"/>
</dbReference>
<organism evidence="3 4">
    <name type="scientific">candidate division TA06 bacterium DG_24</name>
    <dbReference type="NCBI Taxonomy" id="1703770"/>
    <lineage>
        <taxon>Bacteria</taxon>
        <taxon>Bacteria division TA06</taxon>
    </lineage>
</organism>
<dbReference type="Proteomes" id="UP000052008">
    <property type="component" value="Unassembled WGS sequence"/>
</dbReference>
<evidence type="ECO:0000313" key="3">
    <source>
        <dbReference type="EMBL" id="KPJ53814.1"/>
    </source>
</evidence>
<evidence type="ECO:0000256" key="1">
    <source>
        <dbReference type="PROSITE-ProRule" id="PRU00339"/>
    </source>
</evidence>
<sequence>MEGSRRETLIGFFIVLVVVFGVYVATLPPTVSFWDCGEFIAVSYILGVPHPPGSPLYVLVGRVVAILLSMFDEVAFRLNLFSAISGALACALLFVLIVKVVREWHGKLLKLEERLILYAAAAAASFMIAFSSTFWDNSIEAEVYSPVAVIMLIVTLLALIWQDRVREAGSKKLLIVSVYLLSLSIGIHLSAMLVALPLMIFVVIWNRDSVFDKRFVPAILALVSIWGVVRLSEAWTGTTAFIIGAVLAGLALYVAWERTWKVDHPAVLGTIAALAFCLWGLWKGEIVLFAAGVGAFLVFAYWGGKLYQDWKGIAVLVFVLGLTVQFYLLVRAHHDPGINEVAPTTWRAFLDVLERKQYEPYRFLPRKTDNGIGPVAAYVQQLLVYFQYFKIQFTPLPMWSNDLSRAGSAAAAFVKALFGLLILPLGFWGAWVHYRNDRRRFLLLALIFLITSVGLVTYLNMKYSPSDPNPLHNPDEVRERDYFFAASFLYFGFFVGMGAWAVLRWLWERISATIAERPAAISLGAGILLLSTVPLLSHYETHNRSNNWIPHDYGMNMLASCDEGGVIFTNGDNDTFPLWFVQEVKDFKKSVTVANLSLLNTPWYIKQCKRRGVPISLTDEEIENLRPRSIREDGVSLYPFLRGGEVWYVAETREIFRSVTQDGKTYCQDRSGKLWELTSLLVKDYAVRDIIASNTGLDLTLDELSLSTEEFLDLVMKDYDGKIAVFFAVTVSQDNLGGFQPYLKLEGLTYRLVPEPGESQIDVELTWHNAHEVYNYRGIFDDAVYKDKNTQKLLSNYAAAFFRLGITYRDMGDLDKAIAEFEDGARFNPPDLTPFDYHLSVLFIQTGQLEKAEERLVAAIARTPELSFFRTQLGYVYHQQGRLDEAISAYRDAIRLDPRDAQAYRNLLTAYENRGDTQSVIRALENWLARNPQDEGARNMLNQFLRRGDTL</sequence>
<feature type="transmembrane region" description="Helical" evidence="2">
    <location>
        <begin position="519"/>
        <end position="537"/>
    </location>
</feature>
<dbReference type="InterPro" id="IPR019734">
    <property type="entry name" value="TPR_rpt"/>
</dbReference>
<reference evidence="3 4" key="1">
    <citation type="journal article" date="2015" name="Microbiome">
        <title>Genomic resolution of linkages in carbon, nitrogen, and sulfur cycling among widespread estuary sediment bacteria.</title>
        <authorList>
            <person name="Baker B.J."/>
            <person name="Lazar C.S."/>
            <person name="Teske A.P."/>
            <person name="Dick G.J."/>
        </authorList>
    </citation>
    <scope>NUCLEOTIDE SEQUENCE [LARGE SCALE GENOMIC DNA]</scope>
    <source>
        <strain evidence="3">DG_24</strain>
    </source>
</reference>
<feature type="transmembrane region" description="Helical" evidence="2">
    <location>
        <begin position="173"/>
        <end position="203"/>
    </location>
</feature>
<evidence type="ECO:0000313" key="4">
    <source>
        <dbReference type="Proteomes" id="UP000052008"/>
    </source>
</evidence>
<protein>
    <submittedName>
        <fullName evidence="3">Uncharacterized protein</fullName>
    </submittedName>
</protein>
<feature type="transmembrane region" description="Helical" evidence="2">
    <location>
        <begin position="141"/>
        <end position="161"/>
    </location>
</feature>
<feature type="transmembrane region" description="Helical" evidence="2">
    <location>
        <begin position="409"/>
        <end position="434"/>
    </location>
</feature>
<evidence type="ECO:0000256" key="2">
    <source>
        <dbReference type="SAM" id="Phobius"/>
    </source>
</evidence>
<feature type="transmembrane region" description="Helical" evidence="2">
    <location>
        <begin position="286"/>
        <end position="304"/>
    </location>
</feature>
<dbReference type="PANTHER" id="PTHR16214">
    <property type="entry name" value="TRANSMEMBRANE PROTEIN 260"/>
    <property type="match status" value="1"/>
</dbReference>
<dbReference type="InterPro" id="IPR052724">
    <property type="entry name" value="GT117_domain-containing"/>
</dbReference>
<dbReference type="PATRIC" id="fig|1703770.3.peg.1314"/>
<feature type="transmembrane region" description="Helical" evidence="2">
    <location>
        <begin position="7"/>
        <end position="25"/>
    </location>
</feature>
<feature type="transmembrane region" description="Helical" evidence="2">
    <location>
        <begin position="441"/>
        <end position="461"/>
    </location>
</feature>
<dbReference type="PROSITE" id="PS50005">
    <property type="entry name" value="TPR"/>
    <property type="match status" value="2"/>
</dbReference>
<dbReference type="Gene3D" id="1.25.40.10">
    <property type="entry name" value="Tetratricopeptide repeat domain"/>
    <property type="match status" value="1"/>
</dbReference>
<dbReference type="EMBL" id="LIZS01000012">
    <property type="protein sequence ID" value="KPJ53814.1"/>
    <property type="molecule type" value="Genomic_DNA"/>
</dbReference>
<dbReference type="InterPro" id="IPR021280">
    <property type="entry name" value="TMEM260-like"/>
</dbReference>
<dbReference type="STRING" id="1703770.AMJ39_03255"/>
<feature type="transmembrane region" description="Helical" evidence="2">
    <location>
        <begin position="115"/>
        <end position="135"/>
    </location>
</feature>
<dbReference type="PANTHER" id="PTHR16214:SF3">
    <property type="entry name" value="TRANSMEMBRANE PROTEIN 260"/>
    <property type="match status" value="1"/>
</dbReference>
<feature type="transmembrane region" description="Helical" evidence="2">
    <location>
        <begin position="239"/>
        <end position="256"/>
    </location>
</feature>
<feature type="repeat" description="TPR" evidence="1">
    <location>
        <begin position="798"/>
        <end position="831"/>
    </location>
</feature>
<feature type="transmembrane region" description="Helical" evidence="2">
    <location>
        <begin position="481"/>
        <end position="507"/>
    </location>
</feature>
<name>A0A0S7WUI0_UNCT6</name>
<gene>
    <name evidence="3" type="ORF">AMJ39_03255</name>
</gene>
<feature type="transmembrane region" description="Helical" evidence="2">
    <location>
        <begin position="310"/>
        <end position="330"/>
    </location>
</feature>